<dbReference type="InterPro" id="IPR011990">
    <property type="entry name" value="TPR-like_helical_dom_sf"/>
</dbReference>
<dbReference type="GO" id="GO:0007165">
    <property type="term" value="P:signal transduction"/>
    <property type="evidence" value="ECO:0007669"/>
    <property type="project" value="InterPro"/>
</dbReference>
<dbReference type="PROSITE" id="PS50104">
    <property type="entry name" value="TIR"/>
    <property type="match status" value="1"/>
</dbReference>
<accession>A0A9D9IKY4</accession>
<dbReference type="InterPro" id="IPR000157">
    <property type="entry name" value="TIR_dom"/>
</dbReference>
<dbReference type="InterPro" id="IPR027417">
    <property type="entry name" value="P-loop_NTPase"/>
</dbReference>
<dbReference type="AlphaFoldDB" id="A0A9D9IKY4"/>
<dbReference type="InterPro" id="IPR035897">
    <property type="entry name" value="Toll_tir_struct_dom_sf"/>
</dbReference>
<name>A0A9D9IKY4_9BACT</name>
<gene>
    <name evidence="2" type="ORF">IAB91_01620</name>
</gene>
<dbReference type="SUPFAM" id="SSF52200">
    <property type="entry name" value="Toll/Interleukin receptor TIR domain"/>
    <property type="match status" value="1"/>
</dbReference>
<evidence type="ECO:0000313" key="2">
    <source>
        <dbReference type="EMBL" id="MBO8473976.1"/>
    </source>
</evidence>
<reference evidence="2" key="1">
    <citation type="submission" date="2020-10" db="EMBL/GenBank/DDBJ databases">
        <authorList>
            <person name="Gilroy R."/>
        </authorList>
    </citation>
    <scope>NUCLEOTIDE SEQUENCE</scope>
    <source>
        <strain evidence="2">B1-13419</strain>
    </source>
</reference>
<proteinExistence type="predicted"/>
<dbReference type="InterPro" id="IPR019734">
    <property type="entry name" value="TPR_rpt"/>
</dbReference>
<sequence length="784" mass="91505">MIKVFISHSSIQKPIVEEIVRYIGNDFSFVDKYTFESGKELQQEIRSAISASDIFLLLISGAALDSDWVKYELNWVRDLIDENKIAFCSFIVDDTPITDSRIKPWIRHYLTNSVRNPVIIGRVVRRRINEVIWEKYPDIKNRARLFIGREKEVDEIVTKFYENISTNHRAIIVSGISHIGRKRLLKEVIVTKLFNEIHPTYDPIVVQLDDKDSIDSFIMQLNEYVRLYKAEELFTILQNGENNKNIAVELLNKLFESHEKVLINDDMSIVSNQGRLADWFIDIVNNPRLINACHLFVAARCMLGPYEARKYSLVQSHQLNPLNRKHIRVLFNTYAKQRGVPCTDVEADELLSVVSGYPDQVFAIIDAIKQYGLSEAKRDLCNIEKMFDEDLSNLLKKLHEEPEALQLAVIMSQFDFVSYDLLTQLMDESQLSNLMEKFSLYAMFETFGSANQFIRLNPSIADYVNRSKIRLSSKYNYKLRDLTNELIYHTADEALDLSAQIFKVKSIIKRNKSQADRKYLLPSFALKVIYEQYNAGDYDSVIEIADTIIKYKENTYDSVLRAIRYWLCLSLCRKSNKRLFDEVEYFNRKEFYTYNFILGFYYRNLGNFAKAETFYEKALSNSNNAKASFLTKAEHELSIARMKLGNYDGALEIAQKSYEKFPMNTFNIDAYHRCYVRSHHPDLAVLDKLYEDMASSYIPYKKTILGIFRSERAFYVDNNIEKALKILEDLIDETSGKEQKFALSSLKEMCRSRDMLSIYNSVLKRNQLKEEKDEIELLEDDYSS</sequence>
<evidence type="ECO:0000313" key="3">
    <source>
        <dbReference type="Proteomes" id="UP000823757"/>
    </source>
</evidence>
<dbReference type="Gene3D" id="3.40.50.10140">
    <property type="entry name" value="Toll/interleukin-1 receptor homology (TIR) domain"/>
    <property type="match status" value="1"/>
</dbReference>
<organism evidence="2 3">
    <name type="scientific">Candidatus Cryptobacteroides faecigallinarum</name>
    <dbReference type="NCBI Taxonomy" id="2840763"/>
    <lineage>
        <taxon>Bacteria</taxon>
        <taxon>Pseudomonadati</taxon>
        <taxon>Bacteroidota</taxon>
        <taxon>Bacteroidia</taxon>
        <taxon>Bacteroidales</taxon>
        <taxon>Candidatus Cryptobacteroides</taxon>
    </lineage>
</organism>
<comment type="caution">
    <text evidence="2">The sequence shown here is derived from an EMBL/GenBank/DDBJ whole genome shotgun (WGS) entry which is preliminary data.</text>
</comment>
<dbReference type="SMART" id="SM00028">
    <property type="entry name" value="TPR"/>
    <property type="match status" value="2"/>
</dbReference>
<dbReference type="Pfam" id="PF13676">
    <property type="entry name" value="TIR_2"/>
    <property type="match status" value="1"/>
</dbReference>
<dbReference type="SUPFAM" id="SSF52540">
    <property type="entry name" value="P-loop containing nucleoside triphosphate hydrolases"/>
    <property type="match status" value="1"/>
</dbReference>
<feature type="domain" description="TIR" evidence="1">
    <location>
        <begin position="1"/>
        <end position="131"/>
    </location>
</feature>
<dbReference type="SUPFAM" id="SSF48452">
    <property type="entry name" value="TPR-like"/>
    <property type="match status" value="1"/>
</dbReference>
<protein>
    <submittedName>
        <fullName evidence="2">TIR domain-containing protein</fullName>
    </submittedName>
</protein>
<reference evidence="2" key="2">
    <citation type="journal article" date="2021" name="PeerJ">
        <title>Extensive microbial diversity within the chicken gut microbiome revealed by metagenomics and culture.</title>
        <authorList>
            <person name="Gilroy R."/>
            <person name="Ravi A."/>
            <person name="Getino M."/>
            <person name="Pursley I."/>
            <person name="Horton D.L."/>
            <person name="Alikhan N.F."/>
            <person name="Baker D."/>
            <person name="Gharbi K."/>
            <person name="Hall N."/>
            <person name="Watson M."/>
            <person name="Adriaenssens E.M."/>
            <person name="Foster-Nyarko E."/>
            <person name="Jarju S."/>
            <person name="Secka A."/>
            <person name="Antonio M."/>
            <person name="Oren A."/>
            <person name="Chaudhuri R.R."/>
            <person name="La Ragione R."/>
            <person name="Hildebrand F."/>
            <person name="Pallen M.J."/>
        </authorList>
    </citation>
    <scope>NUCLEOTIDE SEQUENCE</scope>
    <source>
        <strain evidence="2">B1-13419</strain>
    </source>
</reference>
<dbReference type="EMBL" id="JADIMD010000023">
    <property type="protein sequence ID" value="MBO8473976.1"/>
    <property type="molecule type" value="Genomic_DNA"/>
</dbReference>
<dbReference type="Proteomes" id="UP000823757">
    <property type="component" value="Unassembled WGS sequence"/>
</dbReference>
<dbReference type="Gene3D" id="1.25.40.10">
    <property type="entry name" value="Tetratricopeptide repeat domain"/>
    <property type="match status" value="1"/>
</dbReference>
<evidence type="ECO:0000259" key="1">
    <source>
        <dbReference type="PROSITE" id="PS50104"/>
    </source>
</evidence>